<dbReference type="Gene3D" id="3.40.50.880">
    <property type="match status" value="1"/>
</dbReference>
<keyword evidence="5" id="KW-0808">Transferase</keyword>
<dbReference type="InterPro" id="IPR050325">
    <property type="entry name" value="Prot/Nucl_acid_deglycase"/>
</dbReference>
<keyword evidence="6" id="KW-1185">Reference proteome</keyword>
<dbReference type="KEGG" id="ntr:B0W44_12710"/>
<dbReference type="STRING" id="1471761.B0W44_12710"/>
<dbReference type="CDD" id="cd03141">
    <property type="entry name" value="GATase1_Hsp31_like"/>
    <property type="match status" value="1"/>
</dbReference>
<dbReference type="GO" id="GO:0019243">
    <property type="term" value="P:methylglyoxal catabolic process to D-lactate via S-lactoyl-glutathione"/>
    <property type="evidence" value="ECO:0007669"/>
    <property type="project" value="TreeGrafter"/>
</dbReference>
<evidence type="ECO:0000313" key="5">
    <source>
        <dbReference type="EMBL" id="AQS57546.1"/>
    </source>
</evidence>
<comment type="similarity">
    <text evidence="3">Belongs to the peptidase C56 family. HSP31-like subfamily.</text>
</comment>
<keyword evidence="2" id="KW-0456">Lyase</keyword>
<protein>
    <submittedName>
        <fullName evidence="5">Glutamine amidotransferase</fullName>
    </submittedName>
</protein>
<sequence>MAKSILVVLTSHERMSDHHKTGIWLSEFAEPYEVFKEAGFDITVASIKGGKAPIDPRSISDDARAKWGAIIRVAEQTIPIDSVTSEGFDAIFMPGGHGTMFDLPDDAKLQSLIAEFAETDRIVGAVCHGPAALVKVKLSNGDYLVKGKQVTGFTNEEERASTFDKYMPFLLEDALRQAGAQFIGKPKWTEHVVADGKLVTGQNPQSSESIARTIKAMLQN</sequence>
<gene>
    <name evidence="5" type="ORF">B0W44_12710</name>
</gene>
<keyword evidence="5" id="KW-0315">Glutamine amidotransferase</keyword>
<feature type="domain" description="DJ-1/PfpI" evidence="4">
    <location>
        <begin position="26"/>
        <end position="214"/>
    </location>
</feature>
<evidence type="ECO:0000259" key="4">
    <source>
        <dbReference type="Pfam" id="PF01965"/>
    </source>
</evidence>
<dbReference type="OrthoDB" id="9792284at2"/>
<accession>A0A1U9KC02</accession>
<organism evidence="5 6">
    <name type="scientific">Novibacillus thermophilus</name>
    <dbReference type="NCBI Taxonomy" id="1471761"/>
    <lineage>
        <taxon>Bacteria</taxon>
        <taxon>Bacillati</taxon>
        <taxon>Bacillota</taxon>
        <taxon>Bacilli</taxon>
        <taxon>Bacillales</taxon>
        <taxon>Thermoactinomycetaceae</taxon>
        <taxon>Novibacillus</taxon>
    </lineage>
</organism>
<dbReference type="Pfam" id="PF01965">
    <property type="entry name" value="DJ-1_PfpI"/>
    <property type="match status" value="1"/>
</dbReference>
<dbReference type="GO" id="GO:0016740">
    <property type="term" value="F:transferase activity"/>
    <property type="evidence" value="ECO:0007669"/>
    <property type="project" value="UniProtKB-KW"/>
</dbReference>
<dbReference type="RefSeq" id="WP_077721386.1">
    <property type="nucleotide sequence ID" value="NZ_CP019699.1"/>
</dbReference>
<dbReference type="InterPro" id="IPR029062">
    <property type="entry name" value="Class_I_gatase-like"/>
</dbReference>
<evidence type="ECO:0000256" key="1">
    <source>
        <dbReference type="ARBA" id="ARBA00023016"/>
    </source>
</evidence>
<evidence type="ECO:0000313" key="6">
    <source>
        <dbReference type="Proteomes" id="UP000188603"/>
    </source>
</evidence>
<evidence type="ECO:0000256" key="2">
    <source>
        <dbReference type="ARBA" id="ARBA00023239"/>
    </source>
</evidence>
<dbReference type="AlphaFoldDB" id="A0A1U9KC02"/>
<dbReference type="SUPFAM" id="SSF52317">
    <property type="entry name" value="Class I glutamine amidotransferase-like"/>
    <property type="match status" value="1"/>
</dbReference>
<dbReference type="InterPro" id="IPR002818">
    <property type="entry name" value="DJ-1/PfpI"/>
</dbReference>
<dbReference type="Proteomes" id="UP000188603">
    <property type="component" value="Chromosome"/>
</dbReference>
<dbReference type="PANTHER" id="PTHR48094">
    <property type="entry name" value="PROTEIN/NUCLEIC ACID DEGLYCASE DJ-1-RELATED"/>
    <property type="match status" value="1"/>
</dbReference>
<evidence type="ECO:0000256" key="3">
    <source>
        <dbReference type="ARBA" id="ARBA00038493"/>
    </source>
</evidence>
<keyword evidence="1" id="KW-0346">Stress response</keyword>
<dbReference type="GO" id="GO:0005737">
    <property type="term" value="C:cytoplasm"/>
    <property type="evidence" value="ECO:0007669"/>
    <property type="project" value="TreeGrafter"/>
</dbReference>
<dbReference type="EMBL" id="CP019699">
    <property type="protein sequence ID" value="AQS57546.1"/>
    <property type="molecule type" value="Genomic_DNA"/>
</dbReference>
<reference evidence="5 6" key="1">
    <citation type="journal article" date="2015" name="Int. J. Syst. Evol. Microbiol.">
        <title>Novibacillus thermophilus gen. nov., sp. nov., a Gram-staining-negative and moderately thermophilic member of the family Thermoactinomycetaceae.</title>
        <authorList>
            <person name="Yang G."/>
            <person name="Chen J."/>
            <person name="Zhou S."/>
        </authorList>
    </citation>
    <scope>NUCLEOTIDE SEQUENCE [LARGE SCALE GENOMIC DNA]</scope>
    <source>
        <strain evidence="5 6">SG-1</strain>
    </source>
</reference>
<name>A0A1U9KC02_9BACL</name>
<dbReference type="PANTHER" id="PTHR48094:SF11">
    <property type="entry name" value="GLUTATHIONE-INDEPENDENT GLYOXALASE HSP31-RELATED"/>
    <property type="match status" value="1"/>
</dbReference>
<proteinExistence type="inferred from homology"/>
<dbReference type="GO" id="GO:0019172">
    <property type="term" value="F:glyoxalase III activity"/>
    <property type="evidence" value="ECO:0007669"/>
    <property type="project" value="TreeGrafter"/>
</dbReference>